<proteinExistence type="inferred from homology"/>
<evidence type="ECO:0000256" key="4">
    <source>
        <dbReference type="ARBA" id="ARBA00022475"/>
    </source>
</evidence>
<feature type="transmembrane region" description="Helical" evidence="8">
    <location>
        <begin position="205"/>
        <end position="225"/>
    </location>
</feature>
<keyword evidence="7 8" id="KW-0472">Membrane</keyword>
<keyword evidence="5 8" id="KW-0812">Transmembrane</keyword>
<dbReference type="Pfam" id="PF01032">
    <property type="entry name" value="FecCD"/>
    <property type="match status" value="1"/>
</dbReference>
<evidence type="ECO:0000313" key="10">
    <source>
        <dbReference type="Proteomes" id="UP000724149"/>
    </source>
</evidence>
<evidence type="ECO:0000313" key="9">
    <source>
        <dbReference type="EMBL" id="MBM6923313.1"/>
    </source>
</evidence>
<dbReference type="SUPFAM" id="SSF81345">
    <property type="entry name" value="ABC transporter involved in vitamin B12 uptake, BtuC"/>
    <property type="match status" value="1"/>
</dbReference>
<dbReference type="CDD" id="cd06550">
    <property type="entry name" value="TM_ABC_iron-siderophores_like"/>
    <property type="match status" value="1"/>
</dbReference>
<keyword evidence="6 8" id="KW-1133">Transmembrane helix</keyword>
<comment type="similarity">
    <text evidence="2">Belongs to the binding-protein-dependent transport system permease family. FecCD subfamily.</text>
</comment>
<accession>A0ABS2GND2</accession>
<dbReference type="PANTHER" id="PTHR30472:SF25">
    <property type="entry name" value="ABC TRANSPORTER PERMEASE PROTEIN MJ0876-RELATED"/>
    <property type="match status" value="1"/>
</dbReference>
<evidence type="ECO:0000256" key="1">
    <source>
        <dbReference type="ARBA" id="ARBA00004651"/>
    </source>
</evidence>
<name>A0ABS2GND2_9FIRM</name>
<dbReference type="PANTHER" id="PTHR30472">
    <property type="entry name" value="FERRIC ENTEROBACTIN TRANSPORT SYSTEM PERMEASE PROTEIN"/>
    <property type="match status" value="1"/>
</dbReference>
<feature type="transmembrane region" description="Helical" evidence="8">
    <location>
        <begin position="290"/>
        <end position="313"/>
    </location>
</feature>
<evidence type="ECO:0000256" key="5">
    <source>
        <dbReference type="ARBA" id="ARBA00022692"/>
    </source>
</evidence>
<protein>
    <submittedName>
        <fullName evidence="9">Iron ABC transporter permease</fullName>
    </submittedName>
</protein>
<reference evidence="9 10" key="1">
    <citation type="journal article" date="2021" name="Sci. Rep.">
        <title>The distribution of antibiotic resistance genes in chicken gut microbiota commensals.</title>
        <authorList>
            <person name="Juricova H."/>
            <person name="Matiasovicova J."/>
            <person name="Kubasova T."/>
            <person name="Cejkova D."/>
            <person name="Rychlik I."/>
        </authorList>
    </citation>
    <scope>NUCLEOTIDE SEQUENCE [LARGE SCALE GENOMIC DNA]</scope>
    <source>
        <strain evidence="9 10">An564</strain>
    </source>
</reference>
<dbReference type="InterPro" id="IPR037294">
    <property type="entry name" value="ABC_BtuC-like"/>
</dbReference>
<feature type="transmembrane region" description="Helical" evidence="8">
    <location>
        <begin position="77"/>
        <end position="98"/>
    </location>
</feature>
<feature type="transmembrane region" description="Helical" evidence="8">
    <location>
        <begin position="163"/>
        <end position="184"/>
    </location>
</feature>
<keyword evidence="4" id="KW-1003">Cell membrane</keyword>
<feature type="transmembrane region" description="Helical" evidence="8">
    <location>
        <begin position="245"/>
        <end position="278"/>
    </location>
</feature>
<dbReference type="Proteomes" id="UP000724149">
    <property type="component" value="Unassembled WGS sequence"/>
</dbReference>
<keyword evidence="3" id="KW-0813">Transport</keyword>
<comment type="caution">
    <text evidence="9">The sequence shown here is derived from an EMBL/GenBank/DDBJ whole genome shotgun (WGS) entry which is preliminary data.</text>
</comment>
<dbReference type="InterPro" id="IPR000522">
    <property type="entry name" value="ABC_transptr_permease_BtuC"/>
</dbReference>
<gene>
    <name evidence="9" type="ORF">H9X81_06380</name>
</gene>
<evidence type="ECO:0000256" key="7">
    <source>
        <dbReference type="ARBA" id="ARBA00023136"/>
    </source>
</evidence>
<evidence type="ECO:0000256" key="6">
    <source>
        <dbReference type="ARBA" id="ARBA00022989"/>
    </source>
</evidence>
<organism evidence="9 10">
    <name type="scientific">Hydrogenoanaerobacterium saccharovorans</name>
    <dbReference type="NCBI Taxonomy" id="474960"/>
    <lineage>
        <taxon>Bacteria</taxon>
        <taxon>Bacillati</taxon>
        <taxon>Bacillota</taxon>
        <taxon>Clostridia</taxon>
        <taxon>Eubacteriales</taxon>
        <taxon>Oscillospiraceae</taxon>
        <taxon>Hydrogenoanaerobacterium</taxon>
    </lineage>
</organism>
<feature type="transmembrane region" description="Helical" evidence="8">
    <location>
        <begin position="319"/>
        <end position="338"/>
    </location>
</feature>
<dbReference type="Gene3D" id="1.10.3470.10">
    <property type="entry name" value="ABC transporter involved in vitamin B12 uptake, BtuC"/>
    <property type="match status" value="1"/>
</dbReference>
<dbReference type="EMBL" id="JACSNR010000005">
    <property type="protein sequence ID" value="MBM6923313.1"/>
    <property type="molecule type" value="Genomic_DNA"/>
</dbReference>
<evidence type="ECO:0000256" key="3">
    <source>
        <dbReference type="ARBA" id="ARBA00022448"/>
    </source>
</evidence>
<sequence>MNIWPGFSIRTSLNKERAGRREAILLVSGVLLLVLAAASICMGAVPVTLRELAEALTTGETATSAGRIIWFVRMPRTLAAILAGSALAVSGAVLQTVLNNPLASPSIIGVNAGSGLFTIALAAFFPGAVRYTPAAAFLGALFAVFAVYGIARKTGASRMTIVLSGVAVSSFLSAFTDAILTFVPDTQMNRMAFLIGSFSGVSMDQVRFAAGYILFGVAVSVVLSYDMNVLALGEETAASLGLRTGLYRMVFLVTAALLAGSAVSFSGLIGFVGLIVPHAGRMLVGQDNRYLIPLCVLLGGAFTLGCDIIARVLFAPFELPVGIVMSFLGGPFFIYLLLSRKGRKSLD</sequence>
<evidence type="ECO:0000256" key="2">
    <source>
        <dbReference type="ARBA" id="ARBA00007935"/>
    </source>
</evidence>
<feature type="transmembrane region" description="Helical" evidence="8">
    <location>
        <begin position="104"/>
        <end position="124"/>
    </location>
</feature>
<keyword evidence="10" id="KW-1185">Reference proteome</keyword>
<feature type="transmembrane region" description="Helical" evidence="8">
    <location>
        <begin position="131"/>
        <end position="151"/>
    </location>
</feature>
<feature type="transmembrane region" description="Helical" evidence="8">
    <location>
        <begin position="23"/>
        <end position="45"/>
    </location>
</feature>
<comment type="subcellular location">
    <subcellularLocation>
        <location evidence="1">Cell membrane</location>
        <topology evidence="1">Multi-pass membrane protein</topology>
    </subcellularLocation>
</comment>
<evidence type="ECO:0000256" key="8">
    <source>
        <dbReference type="SAM" id="Phobius"/>
    </source>
</evidence>